<dbReference type="PANTHER" id="PTHR30576">
    <property type="entry name" value="COLANIC BIOSYNTHESIS UDP-GLUCOSE LIPID CARRIER TRANSFERASE"/>
    <property type="match status" value="1"/>
</dbReference>
<reference evidence="4 5" key="1">
    <citation type="journal article" date="2022" name="ISME Commun">
        <title>Vulcanimicrobium alpinus gen. nov. sp. nov., the first cultivated representative of the candidate phylum 'Eremiobacterota', is a metabolically versatile aerobic anoxygenic phototroph.</title>
        <authorList>
            <person name="Yabe S."/>
            <person name="Muto K."/>
            <person name="Abe K."/>
            <person name="Yokota A."/>
            <person name="Staudigel H."/>
            <person name="Tebo B.M."/>
        </authorList>
    </citation>
    <scope>NUCLEOTIDE SEQUENCE [LARGE SCALE GENOMIC DNA]</scope>
    <source>
        <strain evidence="4 5">WC8-2</strain>
    </source>
</reference>
<evidence type="ECO:0000313" key="5">
    <source>
        <dbReference type="Proteomes" id="UP001317532"/>
    </source>
</evidence>
<dbReference type="PANTHER" id="PTHR30576:SF10">
    <property type="entry name" value="SLL5057 PROTEIN"/>
    <property type="match status" value="1"/>
</dbReference>
<organism evidence="4 5">
    <name type="scientific">Vulcanimicrobium alpinum</name>
    <dbReference type="NCBI Taxonomy" id="3016050"/>
    <lineage>
        <taxon>Bacteria</taxon>
        <taxon>Bacillati</taxon>
        <taxon>Vulcanimicrobiota</taxon>
        <taxon>Vulcanimicrobiia</taxon>
        <taxon>Vulcanimicrobiales</taxon>
        <taxon>Vulcanimicrobiaceae</taxon>
        <taxon>Vulcanimicrobium</taxon>
    </lineage>
</organism>
<keyword evidence="2" id="KW-0812">Transmembrane</keyword>
<dbReference type="RefSeq" id="WP_317997560.1">
    <property type="nucleotide sequence ID" value="NZ_AP025523.1"/>
</dbReference>
<gene>
    <name evidence="4" type="ORF">WPS_29520</name>
</gene>
<dbReference type="AlphaFoldDB" id="A0AAN2CAZ9"/>
<sequence length="228" mass="25325">MQATALRARPDFADLPVGVPFPAAPPRPRWMHVAKRAIDIVLATALLTFTAPVVLLAMLGIVLVSGGSPVYRQDRVGVGGRTFRMWKLRTMVRDAHAMLPELRKFNEADGPVFKMRDDPRLHRLGALLRRTSIDELPNFVNVLAGEMALVGPRPPLPEEVAHYDAYALRRLVVKPGVTCLWQISGRSHLSFEEWMALDNAYIDAWSPWVDLTIVAKTIPAVLRGVGAH</sequence>
<evidence type="ECO:0000256" key="1">
    <source>
        <dbReference type="ARBA" id="ARBA00006464"/>
    </source>
</evidence>
<evidence type="ECO:0000256" key="2">
    <source>
        <dbReference type="SAM" id="Phobius"/>
    </source>
</evidence>
<keyword evidence="5" id="KW-1185">Reference proteome</keyword>
<accession>A0AAN2CAZ9</accession>
<proteinExistence type="inferred from homology"/>
<evidence type="ECO:0000259" key="3">
    <source>
        <dbReference type="Pfam" id="PF02397"/>
    </source>
</evidence>
<protein>
    <recommendedName>
        <fullName evidence="3">Bacterial sugar transferase domain-containing protein</fullName>
    </recommendedName>
</protein>
<name>A0AAN2CAZ9_UNVUL</name>
<dbReference type="KEGG" id="vab:WPS_29520"/>
<dbReference type="InterPro" id="IPR003362">
    <property type="entry name" value="Bact_transf"/>
</dbReference>
<dbReference type="GO" id="GO:0016780">
    <property type="term" value="F:phosphotransferase activity, for other substituted phosphate groups"/>
    <property type="evidence" value="ECO:0007669"/>
    <property type="project" value="TreeGrafter"/>
</dbReference>
<comment type="similarity">
    <text evidence="1">Belongs to the bacterial sugar transferase family.</text>
</comment>
<keyword evidence="2" id="KW-0472">Membrane</keyword>
<keyword evidence="2" id="KW-1133">Transmembrane helix</keyword>
<dbReference type="Pfam" id="PF02397">
    <property type="entry name" value="Bac_transf"/>
    <property type="match status" value="1"/>
</dbReference>
<evidence type="ECO:0000313" key="4">
    <source>
        <dbReference type="EMBL" id="BDE07676.1"/>
    </source>
</evidence>
<dbReference type="EMBL" id="AP025523">
    <property type="protein sequence ID" value="BDE07676.1"/>
    <property type="molecule type" value="Genomic_DNA"/>
</dbReference>
<feature type="transmembrane region" description="Helical" evidence="2">
    <location>
        <begin position="37"/>
        <end position="64"/>
    </location>
</feature>
<feature type="domain" description="Bacterial sugar transferase" evidence="3">
    <location>
        <begin position="35"/>
        <end position="222"/>
    </location>
</feature>
<dbReference type="Proteomes" id="UP001317532">
    <property type="component" value="Chromosome"/>
</dbReference>